<feature type="transmembrane region" description="Helical" evidence="9">
    <location>
        <begin position="331"/>
        <end position="352"/>
    </location>
</feature>
<dbReference type="Gene3D" id="1.20.1640.10">
    <property type="entry name" value="Multidrug efflux transporter AcrB transmembrane domain"/>
    <property type="match status" value="2"/>
</dbReference>
<evidence type="ECO:0000313" key="11">
    <source>
        <dbReference type="EMBL" id="CAH0556056.1"/>
    </source>
</evidence>
<dbReference type="EMBL" id="OV121135">
    <property type="protein sequence ID" value="CAH0556056.1"/>
    <property type="molecule type" value="Genomic_DNA"/>
</dbReference>
<gene>
    <name evidence="11" type="ORF">MELIAE_LOCUS7258</name>
</gene>
<reference evidence="11" key="1">
    <citation type="submission" date="2021-12" db="EMBL/GenBank/DDBJ databases">
        <authorList>
            <person name="King R."/>
        </authorList>
    </citation>
    <scope>NUCLEOTIDE SEQUENCE</scope>
</reference>
<feature type="transmembrane region" description="Helical" evidence="9">
    <location>
        <begin position="299"/>
        <end position="324"/>
    </location>
</feature>
<dbReference type="OrthoDB" id="6510177at2759"/>
<feature type="transmembrane region" description="Helical" evidence="9">
    <location>
        <begin position="728"/>
        <end position="751"/>
    </location>
</feature>
<feature type="transmembrane region" description="Helical" evidence="9">
    <location>
        <begin position="269"/>
        <end position="293"/>
    </location>
</feature>
<feature type="transmembrane region" description="Helical" evidence="9">
    <location>
        <begin position="831"/>
        <end position="853"/>
    </location>
</feature>
<dbReference type="AlphaFoldDB" id="A0A9P0FGU8"/>
<dbReference type="PROSITE" id="PS50156">
    <property type="entry name" value="SSD"/>
    <property type="match status" value="1"/>
</dbReference>
<keyword evidence="4 9" id="KW-0812">Transmembrane</keyword>
<feature type="transmembrane region" description="Helical" evidence="9">
    <location>
        <begin position="404"/>
        <end position="429"/>
    </location>
</feature>
<keyword evidence="6 9" id="KW-0472">Membrane</keyword>
<dbReference type="GO" id="GO:0030659">
    <property type="term" value="C:cytoplasmic vesicle membrane"/>
    <property type="evidence" value="ECO:0007669"/>
    <property type="project" value="TreeGrafter"/>
</dbReference>
<protein>
    <recommendedName>
        <fullName evidence="10">SSD domain-containing protein</fullName>
    </recommendedName>
</protein>
<dbReference type="Pfam" id="PF02460">
    <property type="entry name" value="Patched"/>
    <property type="match status" value="1"/>
</dbReference>
<keyword evidence="7" id="KW-0325">Glycoprotein</keyword>
<feature type="transmembrane region" description="Helical" evidence="9">
    <location>
        <begin position="758"/>
        <end position="780"/>
    </location>
</feature>
<dbReference type="FunFam" id="1.20.1640.10:FF:000013">
    <property type="entry name" value="PaTched Related family"/>
    <property type="match status" value="1"/>
</dbReference>
<keyword evidence="12" id="KW-1185">Reference proteome</keyword>
<evidence type="ECO:0000256" key="4">
    <source>
        <dbReference type="ARBA" id="ARBA00022692"/>
    </source>
</evidence>
<evidence type="ECO:0000256" key="8">
    <source>
        <dbReference type="SAM" id="MobiDB-lite"/>
    </source>
</evidence>
<dbReference type="InterPro" id="IPR000731">
    <property type="entry name" value="SSD"/>
</dbReference>
<evidence type="ECO:0000256" key="9">
    <source>
        <dbReference type="SAM" id="Phobius"/>
    </source>
</evidence>
<evidence type="ECO:0000256" key="3">
    <source>
        <dbReference type="ARBA" id="ARBA00022475"/>
    </source>
</evidence>
<comment type="subcellular location">
    <subcellularLocation>
        <location evidence="1">Cell membrane</location>
        <topology evidence="1">Multi-pass membrane protein</topology>
    </subcellularLocation>
</comment>
<comment type="similarity">
    <text evidence="2">Belongs to the patched family.</text>
</comment>
<feature type="transmembrane region" description="Helical" evidence="9">
    <location>
        <begin position="497"/>
        <end position="517"/>
    </location>
</feature>
<evidence type="ECO:0000256" key="1">
    <source>
        <dbReference type="ARBA" id="ARBA00004651"/>
    </source>
</evidence>
<dbReference type="PANTHER" id="PTHR10796:SF92">
    <property type="entry name" value="PATCHED-RELATED, ISOFORM A"/>
    <property type="match status" value="1"/>
</dbReference>
<feature type="transmembrane region" description="Helical" evidence="9">
    <location>
        <begin position="702"/>
        <end position="722"/>
    </location>
</feature>
<keyword evidence="5 9" id="KW-1133">Transmembrane helix</keyword>
<proteinExistence type="inferred from homology"/>
<dbReference type="InterPro" id="IPR051697">
    <property type="entry name" value="Patched_domain-protein"/>
</dbReference>
<dbReference type="InterPro" id="IPR003392">
    <property type="entry name" value="PTHD_SSD"/>
</dbReference>
<dbReference type="SUPFAM" id="SSF82866">
    <property type="entry name" value="Multidrug efflux transporter AcrB transmembrane domain"/>
    <property type="match status" value="2"/>
</dbReference>
<dbReference type="GO" id="GO:0005886">
    <property type="term" value="C:plasma membrane"/>
    <property type="evidence" value="ECO:0007669"/>
    <property type="project" value="UniProtKB-SubCell"/>
</dbReference>
<sequence>MGLKIVDYWLNRSFYKLGLIVGKYPGYFLIIPILLTLLGLTGYQKIHNNIDPEYLFSPINGEGKYERAVVEEFFKVNYTEKFNVARITRAGRFGRVILTAKDGDKNMLRKEVWQEMRLLDNLIQNMTVFHDDEYYTYKEICAKWMTECFQNDILNLDFIIEDVEAKKINLTFPLMFNPVTWDAHAFPVFFGGTVVSDDGLIISVPSVQLVYFGNAETKKYDELGTAWEDAFLDLIEEIQDKQNIFKHIRIARFASRTLDHELEKNTKSVIPYFTSTFVIMAGFSVLTCMMTDWVRSKPWLGLLGNLSAAMATLCAFGVCMYAGVDFIGINLAAPFLMIGIGIDDTFVMLAAWRRTSIKTPVPERMAHMLSEAAVSITITSVTDFFSFCIGIYSPFPSVTIFCIYSGAATVLLFIWHLTFFAACVAISGYCEQKNLHSVLCFKVQPVSKSGDRCWLYKVFCTGGVDPDDIDNPIDNKEHGFMLFFRDSFAPFLNNSCVKVLVILVFGVYLLGAGYGVTQIQEGLERRKVAKNDSYAIEFFDREDDYYREFPYRIQVVVAGNYDYSNPLIQQQVENLTQTFENTSYISNTLYTESWLRGFLQYAERNQEYLNISISTKKDFIRTLKELWLPPTSPFSLDVKFDKTGENIIGMRFLIQAVNISGTEHEKEMVRAIRKICKDSPLNATVFHPYFVFFDQFELVRPLSIQNMALGAIIMMIVSFIFIPNFLCSIWVAFSIISIEAGVVGYMALWGVNLDSISMINLIMCIGFSVDFTAHICYAYMSSKAKTPDERVRESLYALGLPIFQGSVSTILGMIALLLANNYIFAVFFKMVFLVVFFGAMHGMFLLPVLLSIFGPGSCSKHEPEDDMKMSSVEKALPHPYCIPHPQFTLNGSNLKTQQVSTIERYPKKSFKSFGDLDKDLGLGTSEENSSESSNNSQKTKPIVEDTMEKRYKDAWRRNSDITISEFHANQVLDIFGTDSEREYYRRRERSSRDNLHYDHHAPPDYDTRPRFERHRHRRYSPPETRYPPQIITRSSSYHNIHPRFIKESRFP</sequence>
<feature type="transmembrane region" description="Helical" evidence="9">
    <location>
        <begin position="24"/>
        <end position="43"/>
    </location>
</feature>
<name>A0A9P0FGU8_BRAAE</name>
<evidence type="ECO:0000256" key="5">
    <source>
        <dbReference type="ARBA" id="ARBA00022989"/>
    </source>
</evidence>
<evidence type="ECO:0000256" key="6">
    <source>
        <dbReference type="ARBA" id="ARBA00023136"/>
    </source>
</evidence>
<dbReference type="Proteomes" id="UP001154078">
    <property type="component" value="Chromosome 4"/>
</dbReference>
<keyword evidence="3" id="KW-1003">Cell membrane</keyword>
<feature type="transmembrane region" description="Helical" evidence="9">
    <location>
        <begin position="795"/>
        <end position="819"/>
    </location>
</feature>
<feature type="compositionally biased region" description="Low complexity" evidence="8">
    <location>
        <begin position="925"/>
        <end position="936"/>
    </location>
</feature>
<dbReference type="PANTHER" id="PTHR10796">
    <property type="entry name" value="PATCHED-RELATED"/>
    <property type="match status" value="1"/>
</dbReference>
<evidence type="ECO:0000256" key="7">
    <source>
        <dbReference type="ARBA" id="ARBA00023180"/>
    </source>
</evidence>
<organism evidence="11 12">
    <name type="scientific">Brassicogethes aeneus</name>
    <name type="common">Rape pollen beetle</name>
    <name type="synonym">Meligethes aeneus</name>
    <dbReference type="NCBI Taxonomy" id="1431903"/>
    <lineage>
        <taxon>Eukaryota</taxon>
        <taxon>Metazoa</taxon>
        <taxon>Ecdysozoa</taxon>
        <taxon>Arthropoda</taxon>
        <taxon>Hexapoda</taxon>
        <taxon>Insecta</taxon>
        <taxon>Pterygota</taxon>
        <taxon>Neoptera</taxon>
        <taxon>Endopterygota</taxon>
        <taxon>Coleoptera</taxon>
        <taxon>Polyphaga</taxon>
        <taxon>Cucujiformia</taxon>
        <taxon>Nitidulidae</taxon>
        <taxon>Meligethinae</taxon>
        <taxon>Brassicogethes</taxon>
    </lineage>
</organism>
<evidence type="ECO:0000256" key="2">
    <source>
        <dbReference type="ARBA" id="ARBA00005585"/>
    </source>
</evidence>
<feature type="transmembrane region" description="Helical" evidence="9">
    <location>
        <begin position="372"/>
        <end position="392"/>
    </location>
</feature>
<feature type="region of interest" description="Disordered" evidence="8">
    <location>
        <begin position="921"/>
        <end position="945"/>
    </location>
</feature>
<feature type="domain" description="SSD" evidence="10">
    <location>
        <begin position="269"/>
        <end position="426"/>
    </location>
</feature>
<accession>A0A9P0FGU8</accession>
<feature type="region of interest" description="Disordered" evidence="8">
    <location>
        <begin position="985"/>
        <end position="1009"/>
    </location>
</feature>
<evidence type="ECO:0000313" key="12">
    <source>
        <dbReference type="Proteomes" id="UP001154078"/>
    </source>
</evidence>
<evidence type="ECO:0000259" key="10">
    <source>
        <dbReference type="PROSITE" id="PS50156"/>
    </source>
</evidence>